<protein>
    <submittedName>
        <fullName evidence="1">Uncharacterized protein</fullName>
    </submittedName>
</protein>
<sequence>MMKGKRQHGIYTLLGNSVMGLVAVSSSSNQGNDCTELWHRRLGHMSEQGLTILAKKGLLDGAEIGKLKFCETCVMGK</sequence>
<organism evidence="1 2">
    <name type="scientific">Bauhinia variegata</name>
    <name type="common">Purple orchid tree</name>
    <name type="synonym">Phanera variegata</name>
    <dbReference type="NCBI Taxonomy" id="167791"/>
    <lineage>
        <taxon>Eukaryota</taxon>
        <taxon>Viridiplantae</taxon>
        <taxon>Streptophyta</taxon>
        <taxon>Embryophyta</taxon>
        <taxon>Tracheophyta</taxon>
        <taxon>Spermatophyta</taxon>
        <taxon>Magnoliopsida</taxon>
        <taxon>eudicotyledons</taxon>
        <taxon>Gunneridae</taxon>
        <taxon>Pentapetalae</taxon>
        <taxon>rosids</taxon>
        <taxon>fabids</taxon>
        <taxon>Fabales</taxon>
        <taxon>Fabaceae</taxon>
        <taxon>Cercidoideae</taxon>
        <taxon>Cercideae</taxon>
        <taxon>Bauhiniinae</taxon>
        <taxon>Bauhinia</taxon>
    </lineage>
</organism>
<dbReference type="EMBL" id="CM039430">
    <property type="protein sequence ID" value="KAI4344899.1"/>
    <property type="molecule type" value="Genomic_DNA"/>
</dbReference>
<keyword evidence="2" id="KW-1185">Reference proteome</keyword>
<accession>A0ACB9PAD8</accession>
<proteinExistence type="predicted"/>
<comment type="caution">
    <text evidence="1">The sequence shown here is derived from an EMBL/GenBank/DDBJ whole genome shotgun (WGS) entry which is preliminary data.</text>
</comment>
<dbReference type="Proteomes" id="UP000828941">
    <property type="component" value="Chromosome 5"/>
</dbReference>
<name>A0ACB9PAD8_BAUVA</name>
<reference evidence="1 2" key="1">
    <citation type="journal article" date="2022" name="DNA Res.">
        <title>Chromosomal-level genome assembly of the orchid tree Bauhinia variegata (Leguminosae; Cercidoideae) supports the allotetraploid origin hypothesis of Bauhinia.</title>
        <authorList>
            <person name="Zhong Y."/>
            <person name="Chen Y."/>
            <person name="Zheng D."/>
            <person name="Pang J."/>
            <person name="Liu Y."/>
            <person name="Luo S."/>
            <person name="Meng S."/>
            <person name="Qian L."/>
            <person name="Wei D."/>
            <person name="Dai S."/>
            <person name="Zhou R."/>
        </authorList>
    </citation>
    <scope>NUCLEOTIDE SEQUENCE [LARGE SCALE GENOMIC DNA]</scope>
    <source>
        <strain evidence="1">BV-YZ2020</strain>
    </source>
</reference>
<evidence type="ECO:0000313" key="2">
    <source>
        <dbReference type="Proteomes" id="UP000828941"/>
    </source>
</evidence>
<evidence type="ECO:0000313" key="1">
    <source>
        <dbReference type="EMBL" id="KAI4344899.1"/>
    </source>
</evidence>
<gene>
    <name evidence="1" type="ORF">L6164_012081</name>
</gene>